<feature type="domain" description="RRM" evidence="5">
    <location>
        <begin position="80"/>
        <end position="161"/>
    </location>
</feature>
<dbReference type="GO" id="GO:0003723">
    <property type="term" value="F:RNA binding"/>
    <property type="evidence" value="ECO:0007669"/>
    <property type="project" value="UniProtKB-UniRule"/>
</dbReference>
<evidence type="ECO:0000256" key="2">
    <source>
        <dbReference type="ARBA" id="ARBA00022884"/>
    </source>
</evidence>
<evidence type="ECO:0000313" key="7">
    <source>
        <dbReference type="Proteomes" id="UP000316726"/>
    </source>
</evidence>
<evidence type="ECO:0000256" key="3">
    <source>
        <dbReference type="ARBA" id="ARBA00023187"/>
    </source>
</evidence>
<organism evidence="6 7">
    <name type="scientific">Chloropicon primus</name>
    <dbReference type="NCBI Taxonomy" id="1764295"/>
    <lineage>
        <taxon>Eukaryota</taxon>
        <taxon>Viridiplantae</taxon>
        <taxon>Chlorophyta</taxon>
        <taxon>Chloropicophyceae</taxon>
        <taxon>Chloropicales</taxon>
        <taxon>Chloropicaceae</taxon>
        <taxon>Chloropicon</taxon>
    </lineage>
</organism>
<keyword evidence="1" id="KW-0507">mRNA processing</keyword>
<keyword evidence="7" id="KW-1185">Reference proteome</keyword>
<dbReference type="SUPFAM" id="SSF54928">
    <property type="entry name" value="RNA-binding domain, RBD"/>
    <property type="match status" value="1"/>
</dbReference>
<dbReference type="EMBL" id="CP031043">
    <property type="protein sequence ID" value="QDZ23341.1"/>
    <property type="molecule type" value="Genomic_DNA"/>
</dbReference>
<dbReference type="InterPro" id="IPR000504">
    <property type="entry name" value="RRM_dom"/>
</dbReference>
<name>A0A5B8MSM1_9CHLO</name>
<dbReference type="STRING" id="1764295.A0A5B8MSM1"/>
<dbReference type="AlphaFoldDB" id="A0A5B8MSM1"/>
<gene>
    <name evidence="6" type="ORF">A3770_10p58590</name>
</gene>
<evidence type="ECO:0000259" key="5">
    <source>
        <dbReference type="PROSITE" id="PS50102"/>
    </source>
</evidence>
<proteinExistence type="predicted"/>
<reference evidence="6 7" key="1">
    <citation type="submission" date="2018-07" db="EMBL/GenBank/DDBJ databases">
        <title>The complete nuclear genome of the prasinophyte Chloropicon primus (CCMP1205).</title>
        <authorList>
            <person name="Pombert J.-F."/>
            <person name="Otis C."/>
            <person name="Turmel M."/>
            <person name="Lemieux C."/>
        </authorList>
    </citation>
    <scope>NUCLEOTIDE SEQUENCE [LARGE SCALE GENOMIC DNA]</scope>
    <source>
        <strain evidence="6 7">CCMP1205</strain>
    </source>
</reference>
<protein>
    <recommendedName>
        <fullName evidence="5">RRM domain-containing protein</fullName>
    </recommendedName>
</protein>
<dbReference type="Proteomes" id="UP000316726">
    <property type="component" value="Chromosome 10"/>
</dbReference>
<dbReference type="InterPro" id="IPR035979">
    <property type="entry name" value="RBD_domain_sf"/>
</dbReference>
<keyword evidence="3" id="KW-0508">mRNA splicing</keyword>
<dbReference type="OrthoDB" id="10266058at2759"/>
<evidence type="ECO:0000256" key="4">
    <source>
        <dbReference type="PROSITE-ProRule" id="PRU00176"/>
    </source>
</evidence>
<dbReference type="GO" id="GO:0008380">
    <property type="term" value="P:RNA splicing"/>
    <property type="evidence" value="ECO:0007669"/>
    <property type="project" value="UniProtKB-KW"/>
</dbReference>
<keyword evidence="2 4" id="KW-0694">RNA-binding</keyword>
<dbReference type="GO" id="GO:0006397">
    <property type="term" value="P:mRNA processing"/>
    <property type="evidence" value="ECO:0007669"/>
    <property type="project" value="UniProtKB-KW"/>
</dbReference>
<dbReference type="Gene3D" id="3.30.70.330">
    <property type="match status" value="1"/>
</dbReference>
<accession>A0A5B8MSM1</accession>
<dbReference type="SMART" id="SM00360">
    <property type="entry name" value="RRM"/>
    <property type="match status" value="1"/>
</dbReference>
<dbReference type="PROSITE" id="PS50102">
    <property type="entry name" value="RRM"/>
    <property type="match status" value="1"/>
</dbReference>
<evidence type="ECO:0000313" key="6">
    <source>
        <dbReference type="EMBL" id="QDZ23341.1"/>
    </source>
</evidence>
<dbReference type="Pfam" id="PF00076">
    <property type="entry name" value="RRM_1"/>
    <property type="match status" value="1"/>
</dbReference>
<dbReference type="PANTHER" id="PTHR23139">
    <property type="entry name" value="RNA-BINDING PROTEIN"/>
    <property type="match status" value="1"/>
</dbReference>
<evidence type="ECO:0000256" key="1">
    <source>
        <dbReference type="ARBA" id="ARBA00022664"/>
    </source>
</evidence>
<sequence>MAAQRLAAEKAEAEQAFLLQRLRRQVQTAPGQAAPAATGSALVPGAGPAWTVADEQALARKAFLEAQQQQQQRKSSKCEREVYVGNIQPGSINKDQIIRLFNESLTAVFPNCNLPVCGINMHSGGKYCFLEFRDKDLCTAALDLDGFQILGLTLSVKRPASYEAARHCGKVS</sequence>
<dbReference type="InterPro" id="IPR012677">
    <property type="entry name" value="Nucleotide-bd_a/b_plait_sf"/>
</dbReference>